<evidence type="ECO:0000313" key="2">
    <source>
        <dbReference type="EnsemblPlants" id="OPUNC07G07060.1"/>
    </source>
</evidence>
<dbReference type="InterPro" id="IPR004252">
    <property type="entry name" value="Probable_transposase_24"/>
</dbReference>
<evidence type="ECO:0000313" key="3">
    <source>
        <dbReference type="Proteomes" id="UP000026962"/>
    </source>
</evidence>
<dbReference type="HOGENOM" id="CLU_1477415_0_0_1"/>
<feature type="region of interest" description="Disordered" evidence="1">
    <location>
        <begin position="127"/>
        <end position="147"/>
    </location>
</feature>
<dbReference type="Proteomes" id="UP000026962">
    <property type="component" value="Chromosome 7"/>
</dbReference>
<protein>
    <submittedName>
        <fullName evidence="2">Uncharacterized protein</fullName>
    </submittedName>
</protein>
<dbReference type="Gramene" id="OPUNC07G07060.1">
    <property type="protein sequence ID" value="OPUNC07G07060.1"/>
    <property type="gene ID" value="OPUNC07G07060"/>
</dbReference>
<dbReference type="eggNOG" id="ENOG502S1G5">
    <property type="taxonomic scope" value="Eukaryota"/>
</dbReference>
<name>A0A0E0LIJ1_ORYPU</name>
<keyword evidence="3" id="KW-1185">Reference proteome</keyword>
<sequence length="183" mass="21137">MLPYVWDLPDGKRIVVKCNKLGQPIGSEGGMLGQFLGTIARNGSYCPLNKKNWRKVKENKENKGDLIILQFVQTKFLYPHSCEKWILKSTGRNWRRFKLCPEVVEKDQWEALVNYWKSKKGKMLSEKNKRSRAMLKNTHSAGTKSDARWSEDLAELENLVEEQPELAQNDQGRVCGHCPRVMS</sequence>
<dbReference type="OMA" id="QNDETRM"/>
<evidence type="ECO:0000256" key="1">
    <source>
        <dbReference type="SAM" id="MobiDB-lite"/>
    </source>
</evidence>
<reference evidence="2" key="1">
    <citation type="submission" date="2015-04" db="UniProtKB">
        <authorList>
            <consortium name="EnsemblPlants"/>
        </authorList>
    </citation>
    <scope>IDENTIFICATION</scope>
</reference>
<dbReference type="EnsemblPlants" id="OPUNC07G07060.1">
    <property type="protein sequence ID" value="OPUNC07G07060.1"/>
    <property type="gene ID" value="OPUNC07G07060"/>
</dbReference>
<dbReference type="AlphaFoldDB" id="A0A0E0LIJ1"/>
<dbReference type="STRING" id="4537.A0A0E0LIJ1"/>
<dbReference type="Pfam" id="PF03004">
    <property type="entry name" value="Transposase_24"/>
    <property type="match status" value="1"/>
</dbReference>
<dbReference type="PANTHER" id="PTHR33144:SF53">
    <property type="entry name" value="TRANSPOSASE TNP1_EN_SPM-LIKE DOMAIN-CONTAINING PROTEIN"/>
    <property type="match status" value="1"/>
</dbReference>
<accession>A0A0E0LIJ1</accession>
<proteinExistence type="predicted"/>
<dbReference type="PANTHER" id="PTHR33144">
    <property type="entry name" value="OS10G0409366 PROTEIN-RELATED"/>
    <property type="match status" value="1"/>
</dbReference>
<organism evidence="2">
    <name type="scientific">Oryza punctata</name>
    <name type="common">Red rice</name>
    <dbReference type="NCBI Taxonomy" id="4537"/>
    <lineage>
        <taxon>Eukaryota</taxon>
        <taxon>Viridiplantae</taxon>
        <taxon>Streptophyta</taxon>
        <taxon>Embryophyta</taxon>
        <taxon>Tracheophyta</taxon>
        <taxon>Spermatophyta</taxon>
        <taxon>Magnoliopsida</taxon>
        <taxon>Liliopsida</taxon>
        <taxon>Poales</taxon>
        <taxon>Poaceae</taxon>
        <taxon>BOP clade</taxon>
        <taxon>Oryzoideae</taxon>
        <taxon>Oryzeae</taxon>
        <taxon>Oryzinae</taxon>
        <taxon>Oryza</taxon>
    </lineage>
</organism>
<reference evidence="2" key="2">
    <citation type="submission" date="2018-05" db="EMBL/GenBank/DDBJ databases">
        <title>OpunRS2 (Oryza punctata Reference Sequence Version 2).</title>
        <authorList>
            <person name="Zhang J."/>
            <person name="Kudrna D."/>
            <person name="Lee S."/>
            <person name="Talag J."/>
            <person name="Welchert J."/>
            <person name="Wing R.A."/>
        </authorList>
    </citation>
    <scope>NUCLEOTIDE SEQUENCE [LARGE SCALE GENOMIC DNA]</scope>
</reference>